<evidence type="ECO:0000313" key="13">
    <source>
        <dbReference type="EMBL" id="SOC37822.1"/>
    </source>
</evidence>
<dbReference type="GO" id="GO:0000287">
    <property type="term" value="F:magnesium ion binding"/>
    <property type="evidence" value="ECO:0007669"/>
    <property type="project" value="UniProtKB-UniRule"/>
</dbReference>
<feature type="domain" description="Glutamine amidotransferase type-2" evidence="12">
    <location>
        <begin position="11"/>
        <end position="236"/>
    </location>
</feature>
<evidence type="ECO:0000256" key="4">
    <source>
        <dbReference type="ARBA" id="ARBA00022679"/>
    </source>
</evidence>
<keyword evidence="7" id="KW-0004">4Fe-4S</keyword>
<dbReference type="PANTHER" id="PTHR11907">
    <property type="entry name" value="AMIDOPHOSPHORIBOSYLTRANSFERASE"/>
    <property type="match status" value="1"/>
</dbReference>
<evidence type="ECO:0000256" key="9">
    <source>
        <dbReference type="PIRSR" id="PIRSR000485-1"/>
    </source>
</evidence>
<dbReference type="CDD" id="cd00715">
    <property type="entry name" value="GPATase_N"/>
    <property type="match status" value="1"/>
</dbReference>
<sequence length="479" mass="52739">MDEFDGLKEECGLFGIWGHPEASELTYIAMHSLQHRGQQGAGIVSSSGDYLFGARGMGLLTEALSKEQLDSLKPFPHAIGHTRYASSGGSELSNVQPFLFKSHKGDLALAHNGNLVNAMNLRRALEDQGAIFQTTSDSEVLAHLLRRERGGGEESFEGRKKRIKKVLKQVKGAFAFMIMHQDSLTVALDDHGVRPLMLGKKDGSYCVASETCAFTAIGAEYIRDIEAGEMITITDEGIDFDHYTDTTSPHMCSMEYIYFARADSEFRRTSTYRIRKELGRSLAEEMQGIDADIVIGVPDSSLAAAHGFSEASGIKQEQGLLKNRYVGRTFITPGQEARERAVRMKLSPVRDIVEGRRVIVIDDSIVRGTTSRFIVKALKKAGAKEVHMGVSSPPLKNPCYYGIDVSTHAEIIASTKSPEEIRDEIGADSLTYLSVDKMHDVYHSFGSKGQCDACFTGNYPIDIEEAILPQEKDLKQKGV</sequence>
<keyword evidence="3 7" id="KW-0328">Glycosyltransferase</keyword>
<organism evidence="13 14">
    <name type="scientific">Salinicoccus kekensis</name>
    <dbReference type="NCBI Taxonomy" id="714307"/>
    <lineage>
        <taxon>Bacteria</taxon>
        <taxon>Bacillati</taxon>
        <taxon>Bacillota</taxon>
        <taxon>Bacilli</taxon>
        <taxon>Bacillales</taxon>
        <taxon>Staphylococcaceae</taxon>
        <taxon>Salinicoccus</taxon>
    </lineage>
</organism>
<feature type="binding site" evidence="7 11">
    <location>
        <position position="454"/>
    </location>
    <ligand>
        <name>[4Fe-4S] cluster</name>
        <dbReference type="ChEBI" id="CHEBI:49883"/>
    </ligand>
</feature>
<keyword evidence="7 10" id="KW-0460">Magnesium</keyword>
<name>A0A285U7K8_9STAP</name>
<comment type="similarity">
    <text evidence="2 7 8">In the C-terminal section; belongs to the purine/pyrimidine phosphoribosyltransferase family.</text>
</comment>
<evidence type="ECO:0000256" key="11">
    <source>
        <dbReference type="PIRSR" id="PIRSR000485-3"/>
    </source>
</evidence>
<keyword evidence="5 7" id="KW-0658">Purine biosynthesis</keyword>
<comment type="function">
    <text evidence="7">Catalyzes the formation of phosphoribosylamine from phosphoribosylpyrophosphate (PRPP) and glutamine.</text>
</comment>
<evidence type="ECO:0000259" key="12">
    <source>
        <dbReference type="PROSITE" id="PS51278"/>
    </source>
</evidence>
<keyword evidence="7 11" id="KW-0408">Iron</keyword>
<feature type="binding site" evidence="7 10">
    <location>
        <position position="300"/>
    </location>
    <ligand>
        <name>Mg(2+)</name>
        <dbReference type="ChEBI" id="CHEBI:18420"/>
    </ligand>
</feature>
<evidence type="ECO:0000313" key="14">
    <source>
        <dbReference type="Proteomes" id="UP000219412"/>
    </source>
</evidence>
<dbReference type="PROSITE" id="PS51278">
    <property type="entry name" value="GATASE_TYPE_2"/>
    <property type="match status" value="1"/>
</dbReference>
<evidence type="ECO:0000256" key="1">
    <source>
        <dbReference type="ARBA" id="ARBA00005209"/>
    </source>
</evidence>
<dbReference type="InterPro" id="IPR029055">
    <property type="entry name" value="Ntn_hydrolases_N"/>
</dbReference>
<evidence type="ECO:0000256" key="3">
    <source>
        <dbReference type="ARBA" id="ARBA00022676"/>
    </source>
</evidence>
<comment type="pathway">
    <text evidence="1 7 8">Purine metabolism; IMP biosynthesis via de novo pathway; N(1)-(5-phospho-D-ribosyl)glycinamide from 5-phospho-alpha-D-ribose 1-diphosphate: step 1/2.</text>
</comment>
<evidence type="ECO:0000256" key="2">
    <source>
        <dbReference type="ARBA" id="ARBA00010138"/>
    </source>
</evidence>
<comment type="cofactor">
    <cofactor evidence="7 11">
        <name>[4Fe-4S] cluster</name>
        <dbReference type="ChEBI" id="CHEBI:49883"/>
    </cofactor>
    <text evidence="7 11">Binds 1 [4Fe-4S] cluster per subunit.</text>
</comment>
<keyword evidence="14" id="KW-1185">Reference proteome</keyword>
<keyword evidence="4 7" id="KW-0808">Transferase</keyword>
<dbReference type="Proteomes" id="UP000219412">
    <property type="component" value="Unassembled WGS sequence"/>
</dbReference>
<feature type="binding site" evidence="7 10">
    <location>
        <position position="362"/>
    </location>
    <ligand>
        <name>Mg(2+)</name>
        <dbReference type="ChEBI" id="CHEBI:18420"/>
    </ligand>
</feature>
<dbReference type="SUPFAM" id="SSF56235">
    <property type="entry name" value="N-terminal nucleophile aminohydrolases (Ntn hydrolases)"/>
    <property type="match status" value="1"/>
</dbReference>
<evidence type="ECO:0000256" key="8">
    <source>
        <dbReference type="PIRNR" id="PIRNR000485"/>
    </source>
</evidence>
<dbReference type="InterPro" id="IPR005854">
    <property type="entry name" value="PurF"/>
</dbReference>
<evidence type="ECO:0000256" key="6">
    <source>
        <dbReference type="ARBA" id="ARBA00022962"/>
    </source>
</evidence>
<evidence type="ECO:0000256" key="7">
    <source>
        <dbReference type="HAMAP-Rule" id="MF_01931"/>
    </source>
</evidence>
<keyword evidence="7 11" id="KW-0411">Iron-sulfur</keyword>
<dbReference type="AlphaFoldDB" id="A0A285U7K8"/>
<feature type="binding site" evidence="7 11">
    <location>
        <position position="399"/>
    </location>
    <ligand>
        <name>[4Fe-4S] cluster</name>
        <dbReference type="ChEBI" id="CHEBI:49883"/>
    </ligand>
</feature>
<feature type="binding site" evidence="7 11">
    <location>
        <position position="252"/>
    </location>
    <ligand>
        <name>[4Fe-4S] cluster</name>
        <dbReference type="ChEBI" id="CHEBI:49883"/>
    </ligand>
</feature>
<dbReference type="PIRSF" id="PIRSF000485">
    <property type="entry name" value="Amd_phspho_trans"/>
    <property type="match status" value="1"/>
</dbReference>
<gene>
    <name evidence="7" type="primary">purF</name>
    <name evidence="13" type="ORF">SAMN05878391_0098</name>
</gene>
<comment type="catalytic activity">
    <reaction evidence="7 8">
        <text>5-phospho-beta-D-ribosylamine + L-glutamate + diphosphate = 5-phospho-alpha-D-ribose 1-diphosphate + L-glutamine + H2O</text>
        <dbReference type="Rhea" id="RHEA:14905"/>
        <dbReference type="ChEBI" id="CHEBI:15377"/>
        <dbReference type="ChEBI" id="CHEBI:29985"/>
        <dbReference type="ChEBI" id="CHEBI:33019"/>
        <dbReference type="ChEBI" id="CHEBI:58017"/>
        <dbReference type="ChEBI" id="CHEBI:58359"/>
        <dbReference type="ChEBI" id="CHEBI:58681"/>
        <dbReference type="EC" id="2.4.2.14"/>
    </reaction>
</comment>
<dbReference type="Pfam" id="PF13522">
    <property type="entry name" value="GATase_6"/>
    <property type="match status" value="1"/>
</dbReference>
<reference evidence="14" key="1">
    <citation type="submission" date="2017-08" db="EMBL/GenBank/DDBJ databases">
        <authorList>
            <person name="Varghese N."/>
            <person name="Submissions S."/>
        </authorList>
    </citation>
    <scope>NUCLEOTIDE SEQUENCE [LARGE SCALE GENOMIC DNA]</scope>
    <source>
        <strain evidence="14">DSM 23173</strain>
    </source>
</reference>
<dbReference type="CDD" id="cd06223">
    <property type="entry name" value="PRTases_typeI"/>
    <property type="match status" value="1"/>
</dbReference>
<protein>
    <recommendedName>
        <fullName evidence="7">Amidophosphoribosyltransferase</fullName>
        <shortName evidence="7">ATase</shortName>
        <ecNumber evidence="7">2.4.2.14</ecNumber>
    </recommendedName>
    <alternativeName>
        <fullName evidence="7">Glutamine phosphoribosylpyrophosphate amidotransferase</fullName>
        <shortName evidence="7">GPATase</shortName>
    </alternativeName>
</protein>
<comment type="cofactor">
    <cofactor evidence="7 10">
        <name>Mg(2+)</name>
        <dbReference type="ChEBI" id="CHEBI:18420"/>
    </cofactor>
    <text evidence="7 10">Binds 1 Mg(2+) ion per subunit.</text>
</comment>
<dbReference type="RefSeq" id="WP_097038060.1">
    <property type="nucleotide sequence ID" value="NZ_OBQF01000001.1"/>
</dbReference>
<accession>A0A285U7K8</accession>
<dbReference type="UniPathway" id="UPA00074">
    <property type="reaction ID" value="UER00124"/>
</dbReference>
<keyword evidence="7 10" id="KW-0479">Metal-binding</keyword>
<dbReference type="InterPro" id="IPR029057">
    <property type="entry name" value="PRTase-like"/>
</dbReference>
<evidence type="ECO:0000256" key="5">
    <source>
        <dbReference type="ARBA" id="ARBA00022755"/>
    </source>
</evidence>
<dbReference type="NCBIfam" id="TIGR01134">
    <property type="entry name" value="purF"/>
    <property type="match status" value="1"/>
</dbReference>
<dbReference type="HAMAP" id="MF_01931">
    <property type="entry name" value="PurF"/>
    <property type="match status" value="1"/>
</dbReference>
<dbReference type="GO" id="GO:0006189">
    <property type="term" value="P:'de novo' IMP biosynthetic process"/>
    <property type="evidence" value="ECO:0007669"/>
    <property type="project" value="UniProtKB-UniRule"/>
</dbReference>
<feature type="active site" description="Nucleophile" evidence="7 9">
    <location>
        <position position="11"/>
    </location>
</feature>
<dbReference type="GO" id="GO:0004044">
    <property type="term" value="F:amidophosphoribosyltransferase activity"/>
    <property type="evidence" value="ECO:0007669"/>
    <property type="project" value="UniProtKB-UniRule"/>
</dbReference>
<dbReference type="Gene3D" id="3.60.20.10">
    <property type="entry name" value="Glutamine Phosphoribosylpyrophosphate, subunit 1, domain 1"/>
    <property type="match status" value="1"/>
</dbReference>
<dbReference type="OrthoDB" id="9801213at2"/>
<dbReference type="SUPFAM" id="SSF53271">
    <property type="entry name" value="PRTase-like"/>
    <property type="match status" value="1"/>
</dbReference>
<dbReference type="InterPro" id="IPR017932">
    <property type="entry name" value="GATase_2_dom"/>
</dbReference>
<proteinExistence type="inferred from homology"/>
<dbReference type="EC" id="2.4.2.14" evidence="7"/>
<feature type="binding site" evidence="7 11">
    <location>
        <position position="451"/>
    </location>
    <ligand>
        <name>[4Fe-4S] cluster</name>
        <dbReference type="ChEBI" id="CHEBI:49883"/>
    </ligand>
</feature>
<feature type="binding site" evidence="7 10">
    <location>
        <position position="363"/>
    </location>
    <ligand>
        <name>Mg(2+)</name>
        <dbReference type="ChEBI" id="CHEBI:18420"/>
    </ligand>
</feature>
<dbReference type="EMBL" id="OBQF01000001">
    <property type="protein sequence ID" value="SOC37822.1"/>
    <property type="molecule type" value="Genomic_DNA"/>
</dbReference>
<dbReference type="InterPro" id="IPR000836">
    <property type="entry name" value="PRTase_dom"/>
</dbReference>
<dbReference type="InterPro" id="IPR035584">
    <property type="entry name" value="PurF_N"/>
</dbReference>
<dbReference type="Gene3D" id="3.40.50.2020">
    <property type="match status" value="1"/>
</dbReference>
<dbReference type="GO" id="GO:0009113">
    <property type="term" value="P:purine nucleobase biosynthetic process"/>
    <property type="evidence" value="ECO:0007669"/>
    <property type="project" value="UniProtKB-UniRule"/>
</dbReference>
<dbReference type="GO" id="GO:0051539">
    <property type="term" value="F:4 iron, 4 sulfur cluster binding"/>
    <property type="evidence" value="ECO:0007669"/>
    <property type="project" value="UniProtKB-KW"/>
</dbReference>
<keyword evidence="6 7" id="KW-0315">Glutamine amidotransferase</keyword>
<evidence type="ECO:0000256" key="10">
    <source>
        <dbReference type="PIRSR" id="PIRSR000485-2"/>
    </source>
</evidence>